<organism evidence="7 8">
    <name type="scientific">Strongylus vulgaris</name>
    <name type="common">Blood worm</name>
    <dbReference type="NCBI Taxonomy" id="40348"/>
    <lineage>
        <taxon>Eukaryota</taxon>
        <taxon>Metazoa</taxon>
        <taxon>Ecdysozoa</taxon>
        <taxon>Nematoda</taxon>
        <taxon>Chromadorea</taxon>
        <taxon>Rhabditida</taxon>
        <taxon>Rhabditina</taxon>
        <taxon>Rhabditomorpha</taxon>
        <taxon>Strongyloidea</taxon>
        <taxon>Strongylidae</taxon>
        <taxon>Strongylus</taxon>
    </lineage>
</organism>
<dbReference type="OrthoDB" id="370281at2759"/>
<keyword evidence="8" id="KW-1185">Reference proteome</keyword>
<evidence type="ECO:0008006" key="9">
    <source>
        <dbReference type="Google" id="ProtNLM"/>
    </source>
</evidence>
<keyword evidence="4 6" id="KW-1133">Transmembrane helix</keyword>
<protein>
    <recommendedName>
        <fullName evidence="9">Major facilitator superfamily (MFS) profile domain-containing protein</fullName>
    </recommendedName>
</protein>
<keyword evidence="2" id="KW-0813">Transport</keyword>
<accession>A0A3P7J7M2</accession>
<sequence length="89" mass="9520">MRAVSFGTAGMVLGLSAGPAIQAVFTPIGEAGFTVGSVIFNMYTLPAFFMVILSVVSCFIVQIFFEEIYAGILEDEDKDNGESGIHLFC</sequence>
<dbReference type="PANTHER" id="PTHR23510:SF3">
    <property type="entry name" value="MAJOR FACILITATOR SUPERFAMILY DOMAIN-CONTAINING PROTEIN 8"/>
    <property type="match status" value="1"/>
</dbReference>
<dbReference type="GO" id="GO:0012505">
    <property type="term" value="C:endomembrane system"/>
    <property type="evidence" value="ECO:0007669"/>
    <property type="project" value="UniProtKB-SubCell"/>
</dbReference>
<evidence type="ECO:0000256" key="1">
    <source>
        <dbReference type="ARBA" id="ARBA00004127"/>
    </source>
</evidence>
<name>A0A3P7J7M2_STRVU</name>
<feature type="transmembrane region" description="Helical" evidence="6">
    <location>
        <begin position="47"/>
        <end position="65"/>
    </location>
</feature>
<dbReference type="InterPro" id="IPR051068">
    <property type="entry name" value="MFS_Domain-Containing_Protein"/>
</dbReference>
<evidence type="ECO:0000256" key="5">
    <source>
        <dbReference type="ARBA" id="ARBA00023136"/>
    </source>
</evidence>
<proteinExistence type="predicted"/>
<dbReference type="AlphaFoldDB" id="A0A3P7J7M2"/>
<dbReference type="PANTHER" id="PTHR23510">
    <property type="entry name" value="INNER MEMBRANE TRANSPORT PROTEIN YAJR"/>
    <property type="match status" value="1"/>
</dbReference>
<reference evidence="7 8" key="1">
    <citation type="submission" date="2018-11" db="EMBL/GenBank/DDBJ databases">
        <authorList>
            <consortium name="Pathogen Informatics"/>
        </authorList>
    </citation>
    <scope>NUCLEOTIDE SEQUENCE [LARGE SCALE GENOMIC DNA]</scope>
</reference>
<evidence type="ECO:0000256" key="6">
    <source>
        <dbReference type="SAM" id="Phobius"/>
    </source>
</evidence>
<dbReference type="GO" id="GO:0005765">
    <property type="term" value="C:lysosomal membrane"/>
    <property type="evidence" value="ECO:0007669"/>
    <property type="project" value="TreeGrafter"/>
</dbReference>
<gene>
    <name evidence="7" type="ORF">SVUK_LOCUS14264</name>
</gene>
<evidence type="ECO:0000256" key="4">
    <source>
        <dbReference type="ARBA" id="ARBA00022989"/>
    </source>
</evidence>
<dbReference type="EMBL" id="UYYB01104529">
    <property type="protein sequence ID" value="VDM79266.1"/>
    <property type="molecule type" value="Genomic_DNA"/>
</dbReference>
<dbReference type="Proteomes" id="UP000270094">
    <property type="component" value="Unassembled WGS sequence"/>
</dbReference>
<evidence type="ECO:0000313" key="8">
    <source>
        <dbReference type="Proteomes" id="UP000270094"/>
    </source>
</evidence>
<evidence type="ECO:0000256" key="2">
    <source>
        <dbReference type="ARBA" id="ARBA00022448"/>
    </source>
</evidence>
<keyword evidence="3 6" id="KW-0812">Transmembrane</keyword>
<evidence type="ECO:0000256" key="3">
    <source>
        <dbReference type="ARBA" id="ARBA00022692"/>
    </source>
</evidence>
<keyword evidence="5 6" id="KW-0472">Membrane</keyword>
<comment type="subcellular location">
    <subcellularLocation>
        <location evidence="1">Endomembrane system</location>
        <topology evidence="1">Multi-pass membrane protein</topology>
    </subcellularLocation>
</comment>
<evidence type="ECO:0000313" key="7">
    <source>
        <dbReference type="EMBL" id="VDM79266.1"/>
    </source>
</evidence>